<feature type="compositionally biased region" description="Low complexity" evidence="1">
    <location>
        <begin position="268"/>
        <end position="286"/>
    </location>
</feature>
<evidence type="ECO:0000256" key="1">
    <source>
        <dbReference type="SAM" id="MobiDB-lite"/>
    </source>
</evidence>
<reference evidence="2 3" key="1">
    <citation type="submission" date="2016-10" db="EMBL/GenBank/DDBJ databases">
        <authorList>
            <person name="de Groot N.N."/>
        </authorList>
    </citation>
    <scope>NUCLEOTIDE SEQUENCE [LARGE SCALE GENOMIC DNA]</scope>
    <source>
        <strain evidence="2 3">CGMCC 4.2022</strain>
    </source>
</reference>
<dbReference type="Proteomes" id="UP000199341">
    <property type="component" value="Unassembled WGS sequence"/>
</dbReference>
<gene>
    <name evidence="2" type="ORF">SAMN05216259_12087</name>
</gene>
<dbReference type="Gene3D" id="2.50.20.20">
    <property type="match status" value="1"/>
</dbReference>
<feature type="region of interest" description="Disordered" evidence="1">
    <location>
        <begin position="268"/>
        <end position="320"/>
    </location>
</feature>
<feature type="compositionally biased region" description="Low complexity" evidence="1">
    <location>
        <begin position="296"/>
        <end position="320"/>
    </location>
</feature>
<feature type="region of interest" description="Disordered" evidence="1">
    <location>
        <begin position="1"/>
        <end position="23"/>
    </location>
</feature>
<sequence>MGGRATRTAAGVPATGPGEVTTSGRALAGTFRTRPTGSRAPLAVSLLCLAVFAAGCGGSAAGSSADGGGAGGARARAVTDAADALVRAGSSRVTTAMRMASGGTWVTVTGTGGFDYARHRGRLTLLLPRDALGKEEHRPVTELFTPGALYMKNRGAGVPAAKWVRVDTTRLADGNLVTGGATEPQAAAELLRGATDVRYVGAGESGGVQVRHFRGTIDLARAAGAASAADKAPLTAAAKGFTVTRVPFDAWLDAQGRLRRLTERFTYGPGAQAPAATPAGRTSRGTGAAGKGGAATKGARPSSHMSPSSLSTSSPATPAPDVTIVSTTTYSAFGTPVHMTLPDSSDIWTGKIVSAQP</sequence>
<dbReference type="SUPFAM" id="SSF89392">
    <property type="entry name" value="Prokaryotic lipoproteins and lipoprotein localization factors"/>
    <property type="match status" value="1"/>
</dbReference>
<keyword evidence="3" id="KW-1185">Reference proteome</keyword>
<dbReference type="AlphaFoldDB" id="A0A1H0R2G5"/>
<dbReference type="InterPro" id="IPR029046">
    <property type="entry name" value="LolA/LolB/LppX"/>
</dbReference>
<proteinExistence type="predicted"/>
<evidence type="ECO:0000313" key="3">
    <source>
        <dbReference type="Proteomes" id="UP000199341"/>
    </source>
</evidence>
<evidence type="ECO:0008006" key="4">
    <source>
        <dbReference type="Google" id="ProtNLM"/>
    </source>
</evidence>
<evidence type="ECO:0000313" key="2">
    <source>
        <dbReference type="EMBL" id="SDP23256.1"/>
    </source>
</evidence>
<dbReference type="EMBL" id="FNIE01000020">
    <property type="protein sequence ID" value="SDP23256.1"/>
    <property type="molecule type" value="Genomic_DNA"/>
</dbReference>
<protein>
    <recommendedName>
        <fullName evidence="4">Lipoprotein</fullName>
    </recommendedName>
</protein>
<organism evidence="2 3">
    <name type="scientific">Actinacidiphila guanduensis</name>
    <dbReference type="NCBI Taxonomy" id="310781"/>
    <lineage>
        <taxon>Bacteria</taxon>
        <taxon>Bacillati</taxon>
        <taxon>Actinomycetota</taxon>
        <taxon>Actinomycetes</taxon>
        <taxon>Kitasatosporales</taxon>
        <taxon>Streptomycetaceae</taxon>
        <taxon>Actinacidiphila</taxon>
    </lineage>
</organism>
<accession>A0A1H0R2G5</accession>
<name>A0A1H0R2G5_9ACTN</name>